<accession>A0A4R7FST8</accession>
<reference evidence="1 2" key="1">
    <citation type="submission" date="2019-03" db="EMBL/GenBank/DDBJ databases">
        <title>Genomic Encyclopedia of Archaeal and Bacterial Type Strains, Phase II (KMG-II): from individual species to whole genera.</title>
        <authorList>
            <person name="Goeker M."/>
        </authorList>
    </citation>
    <scope>NUCLEOTIDE SEQUENCE [LARGE SCALE GENOMIC DNA]</scope>
    <source>
        <strain evidence="1 2">DSM 24782</strain>
    </source>
</reference>
<dbReference type="Pfam" id="PF19850">
    <property type="entry name" value="DUF6325"/>
    <property type="match status" value="1"/>
</dbReference>
<gene>
    <name evidence="1" type="ORF">CLV52_1514</name>
</gene>
<proteinExistence type="predicted"/>
<organism evidence="1 2">
    <name type="scientific">Amnibacterium kyonggiense</name>
    <dbReference type="NCBI Taxonomy" id="595671"/>
    <lineage>
        <taxon>Bacteria</taxon>
        <taxon>Bacillati</taxon>
        <taxon>Actinomycetota</taxon>
        <taxon>Actinomycetes</taxon>
        <taxon>Micrococcales</taxon>
        <taxon>Microbacteriaceae</taxon>
        <taxon>Amnibacterium</taxon>
    </lineage>
</organism>
<dbReference type="Proteomes" id="UP000295344">
    <property type="component" value="Unassembled WGS sequence"/>
</dbReference>
<sequence length="140" mass="14331">MPGPEFGPVELSLVAFGGEPSPALLEALHDTLASGAVRLLDLVLVRREADGALVVREVEDAAAEGFPEADLPGSGLMSAEDVEVLAEALPAGTAAAVFLVEHVWARKLAGRLAEIGGFVAATERIPAAVVNDLLAVAKAE</sequence>
<dbReference type="InterPro" id="IPR046288">
    <property type="entry name" value="DUF6325"/>
</dbReference>
<dbReference type="AlphaFoldDB" id="A0A4R7FST8"/>
<keyword evidence="2" id="KW-1185">Reference proteome</keyword>
<evidence type="ECO:0000313" key="2">
    <source>
        <dbReference type="Proteomes" id="UP000295344"/>
    </source>
</evidence>
<comment type="caution">
    <text evidence="1">The sequence shown here is derived from an EMBL/GenBank/DDBJ whole genome shotgun (WGS) entry which is preliminary data.</text>
</comment>
<dbReference type="OrthoDB" id="4464342at2"/>
<evidence type="ECO:0000313" key="1">
    <source>
        <dbReference type="EMBL" id="TDS80942.1"/>
    </source>
</evidence>
<dbReference type="EMBL" id="SOAM01000001">
    <property type="protein sequence ID" value="TDS80942.1"/>
    <property type="molecule type" value="Genomic_DNA"/>
</dbReference>
<protein>
    <recommendedName>
        <fullName evidence="3">DUF1269 domain-containing protein</fullName>
    </recommendedName>
</protein>
<evidence type="ECO:0008006" key="3">
    <source>
        <dbReference type="Google" id="ProtNLM"/>
    </source>
</evidence>
<dbReference type="RefSeq" id="WP_133765594.1">
    <property type="nucleotide sequence ID" value="NZ_BAAARP010000003.1"/>
</dbReference>
<name>A0A4R7FST8_9MICO</name>